<name>A0A0V0QLL8_PSEPJ</name>
<dbReference type="EMBL" id="LDAU01000144">
    <property type="protein sequence ID" value="KRX03066.1"/>
    <property type="molecule type" value="Genomic_DNA"/>
</dbReference>
<sequence length="1036" mass="123631">MNQIQNKEPYLKIQEFPLEDFFDQFSVQNYQEINAQELKDKLLQVLYIDCYPQISYFNSNQPIYVDKIQNKNLNDKQQSEILVSNNLDPFLEELEKKQHKRQDTNSKLLQDFNSLNKIGESPFSKEQNVEDQQQKKLIQQKNVDILDFENENQQKQIELVQQENDQNNKLSKKDLNDSFDNSEDYQSYANSPNIQSKRSLQQSKSQRNSVIFSNFLQKQIFQVDSPDLLQGLQDIKVKNQQEQKIKEKKSKLFAKKLRQQQIIEEKYFVKNLENKQKTKKMQEVFSQYNLDIIITKFLENNFQNILTNDPFIEPIYKQAFQFLHLFVEENQENQRRLYQEIDFYIQFFEKNIMIDFGQFMLLRKIFQDNYDLKLKITEKLLKAFIYSPIISELEIEKHKEFLYEAMTFKGEIIQQNYDKFDKFLPTTSFLFRKKHDNLFLTFVSQKYSLSKLSLYGLRATRRVCESQSVLQELKEKLSLNSIFSFMNKQSFSDEDKLWFEDNLIQDKVLKKIQIRQELYEMINLIYDKQDVKFKDVYTSQPMNQSAIMTLKIVNMFREVITPFQTILQQGSNKIEFVSEFLDFVKYNQGIQETVTSQQINNLQTYLNKQGFWLNTQQILEKSQKELTQMAINYNQRQQIIIKNTPLCYQFPSLNLFIIQLKFISACVASENSDFQNLFRQQKNLVYQTNILHVLTKTFIALSEQYVQNQNQIYDKKIIFSLSEHEFKQLLAVLDTIKMLIYGGNEENQNFLLQSQFLKWAQYYLKIGNINLQDLLQYTDLKNQQGKTVQKLKLLKIKNLYEEDEVNKKFVTDLKNKEEIQLFSTFEEVSKTYKKNKFNLLYINVIKNRCLEIVNILLDSSPNNNHVIFRMMNVNVLENIIRHNYEMFFFICQKTGYYEFLCFTALNCRIEIIVNGKSEELFFILPPQVKTLDNEQKSHIQRKIDRSSLQSKHLSIIKHAKLFDLKLIFATQFIEKLETNKTLKLISQHEFLIRQIIFIIILIEAFILMGVKFSQKLELSSESLVTLFIFDGSFYTS</sequence>
<feature type="compositionally biased region" description="Polar residues" evidence="1">
    <location>
        <begin position="184"/>
        <end position="194"/>
    </location>
</feature>
<dbReference type="InterPro" id="IPR035910">
    <property type="entry name" value="RyR/IP3R_RIH_dom_sf"/>
</dbReference>
<dbReference type="AlphaFoldDB" id="A0A0V0QLL8"/>
<dbReference type="PANTHER" id="PTHR13715">
    <property type="entry name" value="RYANODINE RECEPTOR AND IP3 RECEPTOR"/>
    <property type="match status" value="1"/>
</dbReference>
<keyword evidence="5" id="KW-1185">Reference proteome</keyword>
<dbReference type="GO" id="GO:0006816">
    <property type="term" value="P:calcium ion transport"/>
    <property type="evidence" value="ECO:0007669"/>
    <property type="project" value="InterPro"/>
</dbReference>
<dbReference type="InParanoid" id="A0A0V0QLL8"/>
<proteinExistence type="predicted"/>
<evidence type="ECO:0000256" key="1">
    <source>
        <dbReference type="SAM" id="MobiDB-lite"/>
    </source>
</evidence>
<keyword evidence="2" id="KW-1133">Transmembrane helix</keyword>
<feature type="region of interest" description="Disordered" evidence="1">
    <location>
        <begin position="163"/>
        <end position="202"/>
    </location>
</feature>
<dbReference type="InterPro" id="IPR013662">
    <property type="entry name" value="RIH_assoc-dom"/>
</dbReference>
<accession>A0A0V0QLL8</accession>
<evidence type="ECO:0000313" key="5">
    <source>
        <dbReference type="Proteomes" id="UP000054937"/>
    </source>
</evidence>
<feature type="domain" description="RyR/IP3R Homology associated" evidence="3">
    <location>
        <begin position="657"/>
        <end position="763"/>
    </location>
</feature>
<reference evidence="4 5" key="1">
    <citation type="journal article" date="2015" name="Sci. Rep.">
        <title>Genome of the facultative scuticociliatosis pathogen Pseudocohnilembus persalinus provides insight into its virulence through horizontal gene transfer.</title>
        <authorList>
            <person name="Xiong J."/>
            <person name="Wang G."/>
            <person name="Cheng J."/>
            <person name="Tian M."/>
            <person name="Pan X."/>
            <person name="Warren A."/>
            <person name="Jiang C."/>
            <person name="Yuan D."/>
            <person name="Miao W."/>
        </authorList>
    </citation>
    <scope>NUCLEOTIDE SEQUENCE [LARGE SCALE GENOMIC DNA]</scope>
    <source>
        <strain evidence="4">36N120E</strain>
    </source>
</reference>
<organism evidence="4 5">
    <name type="scientific">Pseudocohnilembus persalinus</name>
    <name type="common">Ciliate</name>
    <dbReference type="NCBI Taxonomy" id="266149"/>
    <lineage>
        <taxon>Eukaryota</taxon>
        <taxon>Sar</taxon>
        <taxon>Alveolata</taxon>
        <taxon>Ciliophora</taxon>
        <taxon>Intramacronucleata</taxon>
        <taxon>Oligohymenophorea</taxon>
        <taxon>Scuticociliatia</taxon>
        <taxon>Philasterida</taxon>
        <taxon>Pseudocohnilembidae</taxon>
        <taxon>Pseudocohnilembus</taxon>
    </lineage>
</organism>
<evidence type="ECO:0000259" key="3">
    <source>
        <dbReference type="Pfam" id="PF08454"/>
    </source>
</evidence>
<dbReference type="PANTHER" id="PTHR13715:SF99">
    <property type="entry name" value="INOSITOL 1,4,5-TRISPHOSPHATE RECEPTOR-LIKE PROTEIN A"/>
    <property type="match status" value="1"/>
</dbReference>
<keyword evidence="2" id="KW-0472">Membrane</keyword>
<keyword evidence="2" id="KW-0812">Transmembrane</keyword>
<dbReference type="InterPro" id="IPR015925">
    <property type="entry name" value="Ryanodine_IP3_receptor"/>
</dbReference>
<dbReference type="Pfam" id="PF08454">
    <property type="entry name" value="RIH_assoc"/>
    <property type="match status" value="1"/>
</dbReference>
<evidence type="ECO:0000313" key="4">
    <source>
        <dbReference type="EMBL" id="KRX03066.1"/>
    </source>
</evidence>
<feature type="transmembrane region" description="Helical" evidence="2">
    <location>
        <begin position="990"/>
        <end position="1010"/>
    </location>
</feature>
<dbReference type="Proteomes" id="UP000054937">
    <property type="component" value="Unassembled WGS sequence"/>
</dbReference>
<comment type="caution">
    <text evidence="4">The sequence shown here is derived from an EMBL/GenBank/DDBJ whole genome shotgun (WGS) entry which is preliminary data.</text>
</comment>
<gene>
    <name evidence="4" type="ORF">PPERSA_10147</name>
</gene>
<dbReference type="SUPFAM" id="SSF100909">
    <property type="entry name" value="IP3 receptor type 1 binding core, domain 2"/>
    <property type="match status" value="1"/>
</dbReference>
<protein>
    <recommendedName>
        <fullName evidence="3">RyR/IP3R Homology associated domain-containing protein</fullName>
    </recommendedName>
</protein>
<evidence type="ECO:0000256" key="2">
    <source>
        <dbReference type="SAM" id="Phobius"/>
    </source>
</evidence>